<evidence type="ECO:0000256" key="4">
    <source>
        <dbReference type="ARBA" id="ARBA00023239"/>
    </source>
</evidence>
<dbReference type="EMBL" id="SRJD01000029">
    <property type="protein sequence ID" value="TGA96172.1"/>
    <property type="molecule type" value="Genomic_DNA"/>
</dbReference>
<evidence type="ECO:0000256" key="2">
    <source>
        <dbReference type="ARBA" id="ARBA00012224"/>
    </source>
</evidence>
<dbReference type="GO" id="GO:0047804">
    <property type="term" value="F:cysteine-S-conjugate beta-lyase activity"/>
    <property type="evidence" value="ECO:0007669"/>
    <property type="project" value="UniProtKB-EC"/>
</dbReference>
<comment type="cofactor">
    <cofactor evidence="1">
        <name>pyridoxal 5'-phosphate</name>
        <dbReference type="ChEBI" id="CHEBI:597326"/>
    </cofactor>
</comment>
<dbReference type="GO" id="GO:0008483">
    <property type="term" value="F:transaminase activity"/>
    <property type="evidence" value="ECO:0007669"/>
    <property type="project" value="UniProtKB-KW"/>
</dbReference>
<dbReference type="PANTHER" id="PTHR43525:SF1">
    <property type="entry name" value="PROTEIN MALY"/>
    <property type="match status" value="1"/>
</dbReference>
<dbReference type="OrthoDB" id="9802872at2"/>
<keyword evidence="7" id="KW-0032">Aminotransferase</keyword>
<evidence type="ECO:0000256" key="3">
    <source>
        <dbReference type="ARBA" id="ARBA00022898"/>
    </source>
</evidence>
<evidence type="ECO:0000256" key="5">
    <source>
        <dbReference type="ARBA" id="ARBA00037974"/>
    </source>
</evidence>
<reference evidence="7 8" key="1">
    <citation type="journal article" date="2015" name="Int. J. Syst. Evol. Microbiol.">
        <title>Sporolactobacillus shoreae sp. nov. and Sporolactobacillus spathodeae sp. nov., two spore-forming lactic acid bacteria isolated from tree barks in Thailand.</title>
        <authorList>
            <person name="Thamacharoensuk T."/>
            <person name="Kitahara M."/>
            <person name="Ohkuma M."/>
            <person name="Thongchul N."/>
            <person name="Tanasupawat S."/>
        </authorList>
    </citation>
    <scope>NUCLEOTIDE SEQUENCE [LARGE SCALE GENOMIC DNA]</scope>
    <source>
        <strain evidence="7 8">BK92</strain>
    </source>
</reference>
<dbReference type="Proteomes" id="UP000298347">
    <property type="component" value="Unassembled WGS sequence"/>
</dbReference>
<evidence type="ECO:0000313" key="8">
    <source>
        <dbReference type="Proteomes" id="UP000298347"/>
    </source>
</evidence>
<name>A0A4Z0GHK1_9BACL</name>
<dbReference type="Gene3D" id="3.40.640.10">
    <property type="entry name" value="Type I PLP-dependent aspartate aminotransferase-like (Major domain)"/>
    <property type="match status" value="1"/>
</dbReference>
<dbReference type="CDD" id="cd00609">
    <property type="entry name" value="AAT_like"/>
    <property type="match status" value="1"/>
</dbReference>
<proteinExistence type="inferred from homology"/>
<dbReference type="InterPro" id="IPR027619">
    <property type="entry name" value="C-S_lyase_PatB-like"/>
</dbReference>
<comment type="caution">
    <text evidence="7">The sequence shown here is derived from an EMBL/GenBank/DDBJ whole genome shotgun (WGS) entry which is preliminary data.</text>
</comment>
<evidence type="ECO:0000259" key="6">
    <source>
        <dbReference type="Pfam" id="PF00155"/>
    </source>
</evidence>
<dbReference type="Pfam" id="PF00155">
    <property type="entry name" value="Aminotran_1_2"/>
    <property type="match status" value="1"/>
</dbReference>
<organism evidence="7 8">
    <name type="scientific">Sporolactobacillus shoreae</name>
    <dbReference type="NCBI Taxonomy" id="1465501"/>
    <lineage>
        <taxon>Bacteria</taxon>
        <taxon>Bacillati</taxon>
        <taxon>Bacillota</taxon>
        <taxon>Bacilli</taxon>
        <taxon>Bacillales</taxon>
        <taxon>Sporolactobacillaceae</taxon>
        <taxon>Sporolactobacillus</taxon>
    </lineage>
</organism>
<dbReference type="AlphaFoldDB" id="A0A4Z0GHK1"/>
<evidence type="ECO:0000256" key="1">
    <source>
        <dbReference type="ARBA" id="ARBA00001933"/>
    </source>
</evidence>
<dbReference type="InterPro" id="IPR051798">
    <property type="entry name" value="Class-II_PLP-Dep_Aminotrans"/>
</dbReference>
<dbReference type="InterPro" id="IPR004839">
    <property type="entry name" value="Aminotransferase_I/II_large"/>
</dbReference>
<comment type="similarity">
    <text evidence="5">Belongs to the class-II pyridoxal-phosphate-dependent aminotransferase family. MalY/PatB cystathionine beta-lyase subfamily.</text>
</comment>
<keyword evidence="7" id="KW-0808">Transferase</keyword>
<evidence type="ECO:0000313" key="7">
    <source>
        <dbReference type="EMBL" id="TGA96172.1"/>
    </source>
</evidence>
<dbReference type="GO" id="GO:0030170">
    <property type="term" value="F:pyridoxal phosphate binding"/>
    <property type="evidence" value="ECO:0007669"/>
    <property type="project" value="InterPro"/>
</dbReference>
<accession>A0A4Z0GHK1</accession>
<dbReference type="Gene3D" id="3.90.1150.10">
    <property type="entry name" value="Aspartate Aminotransferase, domain 1"/>
    <property type="match status" value="1"/>
</dbReference>
<keyword evidence="4" id="KW-0456">Lyase</keyword>
<dbReference type="InterPro" id="IPR015422">
    <property type="entry name" value="PyrdxlP-dep_Trfase_small"/>
</dbReference>
<sequence length="393" mass="44807">MTEKIYDFDQRNDRYGSASVKWDEADRIFKGENLLPLWVADMDFQVPDSVTKALSDRIKHGIYGYTYQTDSYLSAVQKWMEVRHGWTVEKEWICHSPGVVTALNLIVEGFTKRGDKILIQPPVYPPFREVAHNQGRELVTNPLVYYNGRYTIDFDDLERKLSDPSVKLMILCSPHNPVGRVWTKEELLKVAELTQKNNVLVVSDEIHEDLTYDGHDHIPFASLSQEVASHTVVCTAPSKTFNLAGLQISNIIISDPSLRKIYQNQQHRFSLSEPNTLGMTAAEAAYRCGGEWLNQCLNYIHGNADYIENYLHAELSDLMLIPLEGTYLGWIDCSRLGLDKVSLQMLMIQKAHVAFNQGYTFGSEGEGFIRMNLACPRTMIEEAMFRLKTAITK</sequence>
<keyword evidence="8" id="KW-1185">Reference proteome</keyword>
<dbReference type="RefSeq" id="WP_135349875.1">
    <property type="nucleotide sequence ID" value="NZ_SRJD01000029.1"/>
</dbReference>
<dbReference type="PANTHER" id="PTHR43525">
    <property type="entry name" value="PROTEIN MALY"/>
    <property type="match status" value="1"/>
</dbReference>
<feature type="domain" description="Aminotransferase class I/classII large" evidence="6">
    <location>
        <begin position="36"/>
        <end position="385"/>
    </location>
</feature>
<dbReference type="InterPro" id="IPR015421">
    <property type="entry name" value="PyrdxlP-dep_Trfase_major"/>
</dbReference>
<dbReference type="EC" id="4.4.1.13" evidence="2"/>
<keyword evidence="3" id="KW-0663">Pyridoxal phosphate</keyword>
<dbReference type="SUPFAM" id="SSF53383">
    <property type="entry name" value="PLP-dependent transferases"/>
    <property type="match status" value="1"/>
</dbReference>
<protein>
    <recommendedName>
        <fullName evidence="2">cysteine-S-conjugate beta-lyase</fullName>
        <ecNumber evidence="2">4.4.1.13</ecNumber>
    </recommendedName>
</protein>
<dbReference type="InterPro" id="IPR015424">
    <property type="entry name" value="PyrdxlP-dep_Trfase"/>
</dbReference>
<dbReference type="NCBIfam" id="TIGR04350">
    <property type="entry name" value="C_S_lyase_PatB"/>
    <property type="match status" value="1"/>
</dbReference>
<gene>
    <name evidence="7" type="ORF">E4665_16365</name>
</gene>